<dbReference type="Proteomes" id="UP000679629">
    <property type="component" value="Chromosome"/>
</dbReference>
<evidence type="ECO:0000313" key="1">
    <source>
        <dbReference type="EMBL" id="QWB28028.1"/>
    </source>
</evidence>
<gene>
    <name evidence="1" type="ORF">KJK29_38535</name>
</gene>
<protein>
    <submittedName>
        <fullName evidence="1">Uncharacterized protein</fullName>
    </submittedName>
</protein>
<dbReference type="RefSeq" id="WP_215124065.1">
    <property type="nucleotide sequence ID" value="NZ_CP075896.1"/>
</dbReference>
<keyword evidence="2" id="KW-1185">Reference proteome</keyword>
<evidence type="ECO:0000313" key="2">
    <source>
        <dbReference type="Proteomes" id="UP000679629"/>
    </source>
</evidence>
<reference evidence="2" key="1">
    <citation type="submission" date="2021-05" db="EMBL/GenBank/DDBJ databases">
        <title>Direct Submission.</title>
        <authorList>
            <person name="Li K."/>
            <person name="Gao J."/>
        </authorList>
    </citation>
    <scope>NUCLEOTIDE SEQUENCE [LARGE SCALE GENOMIC DNA]</scope>
    <source>
        <strain evidence="2">MG62</strain>
    </source>
</reference>
<sequence>MLSADGGQCSTRSRKGGVVPGVHVCSLKVDTPQLIAPGTTYKIVRFPFGAAEPTDTFQMHQATQPDGYVVSNWATDDRSGLIWPSKAGWGHLYAMIQWEAASGSGGYTELRDQYVRDPLGLTPNPNDTTATEHRTPTPGGQYYVKSHGIFVAPGTPVALRVTHNDAASRLLTLAEFKLVIHDAA</sequence>
<name>A0ABX8G3D6_9ACTN</name>
<accession>A0ABX8G3D6</accession>
<dbReference type="EMBL" id="CP075896">
    <property type="protein sequence ID" value="QWB28028.1"/>
    <property type="molecule type" value="Genomic_DNA"/>
</dbReference>
<proteinExistence type="predicted"/>
<organism evidence="1 2">
    <name type="scientific">Streptomyces koelreuteriae</name>
    <dbReference type="NCBI Taxonomy" id="2838015"/>
    <lineage>
        <taxon>Bacteria</taxon>
        <taxon>Bacillati</taxon>
        <taxon>Actinomycetota</taxon>
        <taxon>Actinomycetes</taxon>
        <taxon>Kitasatosporales</taxon>
        <taxon>Streptomycetaceae</taxon>
        <taxon>Streptomyces</taxon>
    </lineage>
</organism>